<dbReference type="EMBL" id="JACNJN010000109">
    <property type="protein sequence ID" value="MBC8335427.1"/>
    <property type="molecule type" value="Genomic_DNA"/>
</dbReference>
<evidence type="ECO:0000313" key="7">
    <source>
        <dbReference type="Proteomes" id="UP000614469"/>
    </source>
</evidence>
<comment type="caution">
    <text evidence="6">The sequence shown here is derived from an EMBL/GenBank/DDBJ whole genome shotgun (WGS) entry which is preliminary data.</text>
</comment>
<accession>A0A8J6TJD2</accession>
<evidence type="ECO:0000256" key="4">
    <source>
        <dbReference type="ARBA" id="ARBA00023004"/>
    </source>
</evidence>
<reference evidence="6 7" key="1">
    <citation type="submission" date="2020-08" db="EMBL/GenBank/DDBJ databases">
        <title>Bridging the membrane lipid divide: bacteria of the FCB group superphylum have the potential to synthesize archaeal ether lipids.</title>
        <authorList>
            <person name="Villanueva L."/>
            <person name="Von Meijenfeldt F.A.B."/>
            <person name="Westbye A.B."/>
            <person name="Yadav S."/>
            <person name="Hopmans E.C."/>
            <person name="Dutilh B.E."/>
            <person name="Sinninghe Damste J.S."/>
        </authorList>
    </citation>
    <scope>NUCLEOTIDE SEQUENCE [LARGE SCALE GENOMIC DNA]</scope>
    <source>
        <strain evidence="6">NIOZ-UU36</strain>
    </source>
</reference>
<dbReference type="Pfam" id="PF12831">
    <property type="entry name" value="FAD_oxidored"/>
    <property type="match status" value="1"/>
</dbReference>
<evidence type="ECO:0000256" key="5">
    <source>
        <dbReference type="ARBA" id="ARBA00023014"/>
    </source>
</evidence>
<name>A0A8J6TJD2_9CHLR</name>
<gene>
    <name evidence="6" type="ORF">H8E29_09195</name>
</gene>
<evidence type="ECO:0000256" key="3">
    <source>
        <dbReference type="ARBA" id="ARBA00023002"/>
    </source>
</evidence>
<dbReference type="PANTHER" id="PTHR43498">
    <property type="entry name" value="FERREDOXIN:COB-COM HETERODISULFIDE REDUCTASE SUBUNIT A"/>
    <property type="match status" value="1"/>
</dbReference>
<protein>
    <submittedName>
        <fullName evidence="6">FAD-dependent oxidoreductase</fullName>
    </submittedName>
</protein>
<evidence type="ECO:0000256" key="2">
    <source>
        <dbReference type="ARBA" id="ARBA00022723"/>
    </source>
</evidence>
<dbReference type="PANTHER" id="PTHR43498:SF1">
    <property type="entry name" value="COB--COM HETERODISULFIDE REDUCTASE IRON-SULFUR SUBUNIT A"/>
    <property type="match status" value="1"/>
</dbReference>
<proteinExistence type="predicted"/>
<dbReference type="InterPro" id="IPR036188">
    <property type="entry name" value="FAD/NAD-bd_sf"/>
</dbReference>
<keyword evidence="3" id="KW-0560">Oxidoreductase</keyword>
<evidence type="ECO:0000256" key="1">
    <source>
        <dbReference type="ARBA" id="ARBA00022485"/>
    </source>
</evidence>
<dbReference type="SUPFAM" id="SSF51905">
    <property type="entry name" value="FAD/NAD(P)-binding domain"/>
    <property type="match status" value="1"/>
</dbReference>
<dbReference type="GO" id="GO:0046872">
    <property type="term" value="F:metal ion binding"/>
    <property type="evidence" value="ECO:0007669"/>
    <property type="project" value="UniProtKB-KW"/>
</dbReference>
<organism evidence="6 7">
    <name type="scientific">Candidatus Desulfolinea nitratireducens</name>
    <dbReference type="NCBI Taxonomy" id="2841698"/>
    <lineage>
        <taxon>Bacteria</taxon>
        <taxon>Bacillati</taxon>
        <taxon>Chloroflexota</taxon>
        <taxon>Anaerolineae</taxon>
        <taxon>Anaerolineales</taxon>
        <taxon>Anaerolineales incertae sedis</taxon>
        <taxon>Candidatus Desulfolinea</taxon>
    </lineage>
</organism>
<keyword evidence="1" id="KW-0004">4Fe-4S</keyword>
<keyword evidence="4" id="KW-0408">Iron</keyword>
<sequence>MRSINETVDIVIAGGGTAGHIASIQAARAGVSTSVIEAGTMLGGTMTAGGVYMPNHFFSTKGPVVQGIPWELYTKTKEMEGLDIPDYRQRRPVESPGYYSYINIPIYAAVAEEEALQAGVILHYHEFIADIKAVGNYWEITSFGRGIRRITKAKEIIDCTGDADVVRLLELDVLKSKVSQPGALQYKIEGIEYEQVWKEEVQTIYEEAMNNGTLEKGDFAYANMEPFKYYLDHGGHNATHIYEANTYDADGQTRANIEGRARMLRMYNFVRKSIPGGERAVLKMMAPYALARETFHALGEYVIEKDDFFKATDFDDKVCNAFNYVDMHSQEIGCEVEYLESADLLPKVPFSALIPKGSRRITVAGRNVSANRVAFAGIRAQCTCMAMGQAMGAAAALAVQRGVASREISSRDIVALTVEHGAVPV</sequence>
<dbReference type="AlphaFoldDB" id="A0A8J6TJD2"/>
<evidence type="ECO:0000313" key="6">
    <source>
        <dbReference type="EMBL" id="MBC8335427.1"/>
    </source>
</evidence>
<dbReference type="InterPro" id="IPR039650">
    <property type="entry name" value="HdrA-like"/>
</dbReference>
<keyword evidence="2" id="KW-0479">Metal-binding</keyword>
<keyword evidence="5" id="KW-0411">Iron-sulfur</keyword>
<dbReference type="Proteomes" id="UP000614469">
    <property type="component" value="Unassembled WGS sequence"/>
</dbReference>
<dbReference type="GO" id="GO:0016491">
    <property type="term" value="F:oxidoreductase activity"/>
    <property type="evidence" value="ECO:0007669"/>
    <property type="project" value="UniProtKB-KW"/>
</dbReference>
<dbReference type="Gene3D" id="3.50.50.60">
    <property type="entry name" value="FAD/NAD(P)-binding domain"/>
    <property type="match status" value="1"/>
</dbReference>
<dbReference type="GO" id="GO:0051539">
    <property type="term" value="F:4 iron, 4 sulfur cluster binding"/>
    <property type="evidence" value="ECO:0007669"/>
    <property type="project" value="UniProtKB-KW"/>
</dbReference>